<protein>
    <recommendedName>
        <fullName evidence="4">Cytoplasmic tRNA 2-thiolation protein 2</fullName>
    </recommendedName>
</protein>
<gene>
    <name evidence="3" type="ORF">CHUDEA1_2090</name>
</gene>
<sequence length="371" mass="43077">METIFCYKCKLKKAEVNTRFLSCIDCFNSYIEGNVRKEIRTGPIERLKELKSSYQSKKPPKSELYVALGFGFYSHALLNLLSVIPKTGKRPDYYIKSFINVDTSPLVNRDPSEYYKSLNACIQSIYSHNAYSNGFQIIPKLQIIPFCSSIIRGDTQLDKEKRQAILDEIKFHIDRGTDHIKLLIQLIIFKDIKHYLDSIDHSRQKCLVIASTSESLGSESIQYMTLASGVHIKSIYEYLDFRFHTEKSSFLFIRPLRNLTSKEVMLYWKFNISKMLNSSIGAELSLNKSPIEYEISKFILSQNEKICNITNIFMKLNENNNETHKYSIYLKENIFCKLCGIIHNKVIENKYCQMCYSLLKILNNLTGKVID</sequence>
<keyword evidence="1" id="KW-0963">Cytoplasm</keyword>
<evidence type="ECO:0000256" key="2">
    <source>
        <dbReference type="ARBA" id="ARBA00022694"/>
    </source>
</evidence>
<keyword evidence="2" id="KW-0819">tRNA processing</keyword>
<dbReference type="AlphaFoldDB" id="A0A0S4TCF5"/>
<dbReference type="PANTHER" id="PTHR20882:SF14">
    <property type="entry name" value="CYTOPLASMIC TRNA 2-THIOLATION PROTEIN 2"/>
    <property type="match status" value="1"/>
</dbReference>
<dbReference type="GO" id="GO:0016783">
    <property type="term" value="F:sulfurtransferase activity"/>
    <property type="evidence" value="ECO:0007669"/>
    <property type="project" value="TreeGrafter"/>
</dbReference>
<dbReference type="VEuPathDB" id="CryptoDB:GY17_00001214"/>
<dbReference type="Proteomes" id="UP000199752">
    <property type="component" value="Chromosome 1"/>
</dbReference>
<evidence type="ECO:0000313" key="3">
    <source>
        <dbReference type="EMBL" id="CUV04151.1"/>
    </source>
</evidence>
<dbReference type="GO" id="GO:0005829">
    <property type="term" value="C:cytosol"/>
    <property type="evidence" value="ECO:0007669"/>
    <property type="project" value="TreeGrafter"/>
</dbReference>
<accession>A0A0S4TCF5</accession>
<dbReference type="PANTHER" id="PTHR20882">
    <property type="entry name" value="CYTOPLASMIC TRNA 2-THIOLATION PROTEIN 2"/>
    <property type="match status" value="1"/>
</dbReference>
<evidence type="ECO:0000256" key="1">
    <source>
        <dbReference type="ARBA" id="ARBA00022490"/>
    </source>
</evidence>
<dbReference type="VEuPathDB" id="CryptoDB:Chro.10239"/>
<dbReference type="GO" id="GO:0000049">
    <property type="term" value="F:tRNA binding"/>
    <property type="evidence" value="ECO:0007669"/>
    <property type="project" value="InterPro"/>
</dbReference>
<dbReference type="GO" id="GO:0002143">
    <property type="term" value="P:tRNA wobble position uridine thiolation"/>
    <property type="evidence" value="ECO:0007669"/>
    <property type="project" value="TreeGrafter"/>
</dbReference>
<proteinExistence type="predicted"/>
<dbReference type="InterPro" id="IPR019407">
    <property type="entry name" value="CTU2"/>
</dbReference>
<dbReference type="VEuPathDB" id="CryptoDB:ChTU502y2012_305g0145"/>
<dbReference type="VEuPathDB" id="CryptoDB:CHUDEA1_2090"/>
<evidence type="ECO:0008006" key="4">
    <source>
        <dbReference type="Google" id="ProtNLM"/>
    </source>
</evidence>
<dbReference type="EMBL" id="LN877947">
    <property type="protein sequence ID" value="CUV04151.1"/>
    <property type="molecule type" value="Genomic_DNA"/>
</dbReference>
<name>A0A0S4TCF5_CRYHO</name>
<organism evidence="3">
    <name type="scientific">Cryptosporidium hominis</name>
    <dbReference type="NCBI Taxonomy" id="237895"/>
    <lineage>
        <taxon>Eukaryota</taxon>
        <taxon>Sar</taxon>
        <taxon>Alveolata</taxon>
        <taxon>Apicomplexa</taxon>
        <taxon>Conoidasida</taxon>
        <taxon>Coccidia</taxon>
        <taxon>Eucoccidiorida</taxon>
        <taxon>Eimeriorina</taxon>
        <taxon>Cryptosporidiidae</taxon>
        <taxon>Cryptosporidium</taxon>
    </lineage>
</organism>
<reference evidence="3" key="1">
    <citation type="submission" date="2015-08" db="EMBL/GenBank/DDBJ databases">
        <authorList>
            <person name="Babu N.S."/>
            <person name="Beckwith C.J."/>
            <person name="Beseler K.G."/>
            <person name="Brison A."/>
            <person name="Carone J.V."/>
            <person name="Caskin T.P."/>
            <person name="Diamond M."/>
            <person name="Durham M.E."/>
            <person name="Foxe J.M."/>
            <person name="Go M."/>
            <person name="Henderson B.A."/>
            <person name="Jones I.B."/>
            <person name="McGettigan J.A."/>
            <person name="Micheletti S.J."/>
            <person name="Nasrallah M.E."/>
            <person name="Ortiz D."/>
            <person name="Piller C.R."/>
            <person name="Privatt S.R."/>
            <person name="Schneider S.L."/>
            <person name="Sharp S."/>
            <person name="Smith T.C."/>
            <person name="Stanton J.D."/>
            <person name="Ullery H.E."/>
            <person name="Wilson R.J."/>
            <person name="Serrano M.G."/>
            <person name="Buck G."/>
            <person name="Lee V."/>
            <person name="Wang Y."/>
            <person name="Carvalho R."/>
            <person name="Voegtly L."/>
            <person name="Shi R."/>
            <person name="Duckworth R."/>
            <person name="Johnson A."/>
            <person name="Loviza R."/>
            <person name="Walstead R."/>
            <person name="Shah Z."/>
            <person name="Kiflezghi M."/>
            <person name="Wade K."/>
            <person name="Ball S.L."/>
            <person name="Bradley K.W."/>
            <person name="Asai D.J."/>
            <person name="Bowman C.A."/>
            <person name="Russell D.A."/>
            <person name="Pope W.H."/>
            <person name="Jacobs-Sera D."/>
            <person name="Hendrix R.W."/>
            <person name="Hatfull G.F."/>
        </authorList>
    </citation>
    <scope>NUCLEOTIDE SEQUENCE [LARGE SCALE GENOMIC DNA]</scope>
</reference>